<keyword evidence="11 16" id="KW-0472">Membrane</keyword>
<evidence type="ECO:0000256" key="7">
    <source>
        <dbReference type="ARBA" id="ARBA00022967"/>
    </source>
</evidence>
<evidence type="ECO:0000256" key="6">
    <source>
        <dbReference type="ARBA" id="ARBA00022723"/>
    </source>
</evidence>
<keyword evidence="7" id="KW-1278">Translocase</keyword>
<keyword evidence="8 14" id="KW-0249">Electron transport</keyword>
<comment type="similarity">
    <text evidence="2 14">Belongs to the cytochrome c oxidase subunit 2 family.</text>
</comment>
<feature type="domain" description="Cytochrome oxidase subunit II copper A binding" evidence="17">
    <location>
        <begin position="200"/>
        <end position="311"/>
    </location>
</feature>
<keyword evidence="10 15" id="KW-0186">Copper</keyword>
<keyword evidence="9 16" id="KW-1133">Transmembrane helix</keyword>
<dbReference type="PROSITE" id="PS00078">
    <property type="entry name" value="COX2"/>
    <property type="match status" value="1"/>
</dbReference>
<evidence type="ECO:0000256" key="15">
    <source>
        <dbReference type="RuleBase" id="RU004024"/>
    </source>
</evidence>
<dbReference type="SUPFAM" id="SSF81464">
    <property type="entry name" value="Cytochrome c oxidase subunit II-like, transmembrane region"/>
    <property type="match status" value="1"/>
</dbReference>
<proteinExistence type="inferred from homology"/>
<dbReference type="GO" id="GO:0005886">
    <property type="term" value="C:plasma membrane"/>
    <property type="evidence" value="ECO:0007669"/>
    <property type="project" value="UniProtKB-SubCell"/>
</dbReference>
<dbReference type="STRING" id="13035.Dacsa_0127"/>
<dbReference type="InterPro" id="IPR008972">
    <property type="entry name" value="Cupredoxin"/>
</dbReference>
<evidence type="ECO:0000256" key="4">
    <source>
        <dbReference type="ARBA" id="ARBA00022660"/>
    </source>
</evidence>
<evidence type="ECO:0000256" key="9">
    <source>
        <dbReference type="ARBA" id="ARBA00022989"/>
    </source>
</evidence>
<comment type="cofactor">
    <cofactor evidence="15">
        <name>Cu cation</name>
        <dbReference type="ChEBI" id="CHEBI:23378"/>
    </cofactor>
    <text evidence="15">Binds a copper A center.</text>
</comment>
<evidence type="ECO:0000256" key="11">
    <source>
        <dbReference type="ARBA" id="ARBA00023136"/>
    </source>
</evidence>
<evidence type="ECO:0000256" key="3">
    <source>
        <dbReference type="ARBA" id="ARBA00022448"/>
    </source>
</evidence>
<dbReference type="Pfam" id="PF02790">
    <property type="entry name" value="COX2_TM"/>
    <property type="match status" value="1"/>
</dbReference>
<keyword evidence="4 14" id="KW-0679">Respiratory chain</keyword>
<comment type="function">
    <text evidence="12 15">Subunits I and II form the functional core of the enzyme complex. Electrons originating in cytochrome c are transferred via heme a and Cu(A) to the binuclear center formed by heme a3 and Cu(B).</text>
</comment>
<dbReference type="Proteomes" id="UP000010482">
    <property type="component" value="Chromosome"/>
</dbReference>
<dbReference type="SUPFAM" id="SSF49503">
    <property type="entry name" value="Cupredoxins"/>
    <property type="match status" value="1"/>
</dbReference>
<evidence type="ECO:0000256" key="16">
    <source>
        <dbReference type="SAM" id="Phobius"/>
    </source>
</evidence>
<evidence type="ECO:0000259" key="17">
    <source>
        <dbReference type="PROSITE" id="PS50857"/>
    </source>
</evidence>
<evidence type="ECO:0000313" key="20">
    <source>
        <dbReference type="Proteomes" id="UP000010482"/>
    </source>
</evidence>
<dbReference type="InterPro" id="IPR011759">
    <property type="entry name" value="Cyt_c_oxidase_su2_TM_dom"/>
</dbReference>
<feature type="transmembrane region" description="Helical" evidence="16">
    <location>
        <begin position="30"/>
        <end position="56"/>
    </location>
</feature>
<evidence type="ECO:0000256" key="12">
    <source>
        <dbReference type="ARBA" id="ARBA00024688"/>
    </source>
</evidence>
<dbReference type="GO" id="GO:0042773">
    <property type="term" value="P:ATP synthesis coupled electron transport"/>
    <property type="evidence" value="ECO:0007669"/>
    <property type="project" value="TreeGrafter"/>
</dbReference>
<dbReference type="InterPro" id="IPR002429">
    <property type="entry name" value="CcO_II-like_C"/>
</dbReference>
<keyword evidence="3 14" id="KW-0813">Transport</keyword>
<evidence type="ECO:0000256" key="1">
    <source>
        <dbReference type="ARBA" id="ARBA00004141"/>
    </source>
</evidence>
<dbReference type="PATRIC" id="fig|13035.3.peg.140"/>
<sequence>MILFNQSQVPADVSLLGVTSKKLEIARKSALITVTTANKITIISIAIFVAIISLWYGQDNGLLPVAASPEAEAVDGIFRLMMTIATALFLLIEGVLIYSAIRFRQKPGDDSDGPPMEGNVSLEIVWTAIPTVIVLILSIYSFEVYNGMGGLNPAASRDFGPQQVAEKTDSNQGLQGLIASASNYLSLGLGESPSNQGKNLKSLAVDVNAIQYAFLFTYPDSGVVSGELHVPIGQPVKLNIEAGDVIHAFWVPQLRIKQDAVPGRESKISFTPERLGTYPIICAELCGPYHGAMKTQLIVESPEEYETWIKEQQVAQSQPLDDTVAIGSSDPLLAPYAEKIGVNDHTLEQLEAHIH</sequence>
<evidence type="ECO:0000259" key="18">
    <source>
        <dbReference type="PROSITE" id="PS50999"/>
    </source>
</evidence>
<dbReference type="InterPro" id="IPR001505">
    <property type="entry name" value="Copper_CuA"/>
</dbReference>
<dbReference type="PANTHER" id="PTHR22888">
    <property type="entry name" value="CYTOCHROME C OXIDASE, SUBUNIT II"/>
    <property type="match status" value="1"/>
</dbReference>
<evidence type="ECO:0000256" key="10">
    <source>
        <dbReference type="ARBA" id="ARBA00023008"/>
    </source>
</evidence>
<comment type="catalytic activity">
    <reaction evidence="13 15">
        <text>4 Fe(II)-[cytochrome c] + O2 + 8 H(+)(in) = 4 Fe(III)-[cytochrome c] + 2 H2O + 4 H(+)(out)</text>
        <dbReference type="Rhea" id="RHEA:11436"/>
        <dbReference type="Rhea" id="RHEA-COMP:10350"/>
        <dbReference type="Rhea" id="RHEA-COMP:14399"/>
        <dbReference type="ChEBI" id="CHEBI:15377"/>
        <dbReference type="ChEBI" id="CHEBI:15378"/>
        <dbReference type="ChEBI" id="CHEBI:15379"/>
        <dbReference type="ChEBI" id="CHEBI:29033"/>
        <dbReference type="ChEBI" id="CHEBI:29034"/>
        <dbReference type="EC" id="7.1.1.9"/>
    </reaction>
</comment>
<dbReference type="Pfam" id="PF00116">
    <property type="entry name" value="COX2"/>
    <property type="match status" value="1"/>
</dbReference>
<dbReference type="PROSITE" id="PS50999">
    <property type="entry name" value="COX2_TM"/>
    <property type="match status" value="1"/>
</dbReference>
<keyword evidence="6 15" id="KW-0479">Metal-binding</keyword>
<evidence type="ECO:0000256" key="5">
    <source>
        <dbReference type="ARBA" id="ARBA00022692"/>
    </source>
</evidence>
<dbReference type="EMBL" id="CP003944">
    <property type="protein sequence ID" value="AFZ48942.1"/>
    <property type="molecule type" value="Genomic_DNA"/>
</dbReference>
<dbReference type="InterPro" id="IPR045187">
    <property type="entry name" value="CcO_II"/>
</dbReference>
<feature type="domain" description="Cytochrome oxidase subunit II transmembrane region profile" evidence="18">
    <location>
        <begin position="54"/>
        <end position="152"/>
    </location>
</feature>
<dbReference type="InterPro" id="IPR036257">
    <property type="entry name" value="Cyt_c_oxidase_su2_TM_sf"/>
</dbReference>
<accession>K9YR43</accession>
<dbReference type="GO" id="GO:0005507">
    <property type="term" value="F:copper ion binding"/>
    <property type="evidence" value="ECO:0007669"/>
    <property type="project" value="InterPro"/>
</dbReference>
<dbReference type="Gene3D" id="1.10.287.90">
    <property type="match status" value="1"/>
</dbReference>
<keyword evidence="5 14" id="KW-0812">Transmembrane</keyword>
<dbReference type="eggNOG" id="COG1622">
    <property type="taxonomic scope" value="Bacteria"/>
</dbReference>
<feature type="transmembrane region" description="Helical" evidence="16">
    <location>
        <begin position="76"/>
        <end position="101"/>
    </location>
</feature>
<dbReference type="KEGG" id="dsl:Dacsa_0127"/>
<organism evidence="19 20">
    <name type="scientific">Dactylococcopsis salina (strain PCC 8305)</name>
    <name type="common">Myxobactron salinum</name>
    <dbReference type="NCBI Taxonomy" id="13035"/>
    <lineage>
        <taxon>Bacteria</taxon>
        <taxon>Bacillati</taxon>
        <taxon>Cyanobacteriota</taxon>
        <taxon>Cyanophyceae</taxon>
        <taxon>Nodosilineales</taxon>
        <taxon>Cymatolegaceae</taxon>
        <taxon>Dactylococcopsis</taxon>
    </lineage>
</organism>
<dbReference type="PROSITE" id="PS50857">
    <property type="entry name" value="COX2_CUA"/>
    <property type="match status" value="1"/>
</dbReference>
<evidence type="ECO:0000313" key="19">
    <source>
        <dbReference type="EMBL" id="AFZ48942.1"/>
    </source>
</evidence>
<evidence type="ECO:0000256" key="2">
    <source>
        <dbReference type="ARBA" id="ARBA00007866"/>
    </source>
</evidence>
<dbReference type="PRINTS" id="PR01166">
    <property type="entry name" value="CYCOXIDASEII"/>
</dbReference>
<evidence type="ECO:0000256" key="14">
    <source>
        <dbReference type="RuleBase" id="RU000456"/>
    </source>
</evidence>
<comment type="subcellular location">
    <subcellularLocation>
        <location evidence="14">Cell membrane</location>
        <topology evidence="14">Multi-pass membrane protein</topology>
    </subcellularLocation>
    <subcellularLocation>
        <location evidence="1">Membrane</location>
        <topology evidence="1">Multi-pass membrane protein</topology>
    </subcellularLocation>
</comment>
<dbReference type="GO" id="GO:0004129">
    <property type="term" value="F:cytochrome-c oxidase activity"/>
    <property type="evidence" value="ECO:0007669"/>
    <property type="project" value="UniProtKB-EC"/>
</dbReference>
<feature type="transmembrane region" description="Helical" evidence="16">
    <location>
        <begin position="122"/>
        <end position="142"/>
    </location>
</feature>
<name>K9YR43_DACS8</name>
<gene>
    <name evidence="19" type="ORF">Dacsa_0127</name>
</gene>
<dbReference type="FunFam" id="1.10.287.90:FF:000013">
    <property type="entry name" value="Cytochrome c oxidase subunit 2"/>
    <property type="match status" value="1"/>
</dbReference>
<dbReference type="PANTHER" id="PTHR22888:SF9">
    <property type="entry name" value="CYTOCHROME C OXIDASE SUBUNIT 2"/>
    <property type="match status" value="1"/>
</dbReference>
<evidence type="ECO:0000256" key="8">
    <source>
        <dbReference type="ARBA" id="ARBA00022982"/>
    </source>
</evidence>
<dbReference type="CDD" id="cd13919">
    <property type="entry name" value="CuRO_HCO_II_like_5"/>
    <property type="match status" value="1"/>
</dbReference>
<protein>
    <recommendedName>
        <fullName evidence="15">Cytochrome c oxidase subunit 2</fullName>
        <ecNumber evidence="15">7.1.1.9</ecNumber>
    </recommendedName>
</protein>
<dbReference type="EC" id="7.1.1.9" evidence="15"/>
<dbReference type="HOGENOM" id="CLU_036876_4_2_3"/>
<reference evidence="19" key="1">
    <citation type="submission" date="2012-04" db="EMBL/GenBank/DDBJ databases">
        <title>Finished genome of Dactylococcopsis salina PCC 8305.</title>
        <authorList>
            <consortium name="US DOE Joint Genome Institute"/>
            <person name="Gugger M."/>
            <person name="Coursin T."/>
            <person name="Rippka R."/>
            <person name="Tandeau De Marsac N."/>
            <person name="Huntemann M."/>
            <person name="Wei C.-L."/>
            <person name="Han J."/>
            <person name="Detter J.C."/>
            <person name="Han C."/>
            <person name="Tapia R."/>
            <person name="Daligault H."/>
            <person name="Chen A."/>
            <person name="Krypides N."/>
            <person name="Mavromatis K."/>
            <person name="Markowitz V."/>
            <person name="Szeto E."/>
            <person name="Ivanova N."/>
            <person name="Ovchinnikova G."/>
            <person name="Pagani I."/>
            <person name="Pati A."/>
            <person name="Goodwin L."/>
            <person name="Peters L."/>
            <person name="Pitluck S."/>
            <person name="Woyke T."/>
            <person name="Kerfeld C."/>
        </authorList>
    </citation>
    <scope>NUCLEOTIDE SEQUENCE [LARGE SCALE GENOMIC DNA]</scope>
    <source>
        <strain evidence="19">PCC 8305</strain>
    </source>
</reference>
<keyword evidence="20" id="KW-1185">Reference proteome</keyword>
<dbReference type="AlphaFoldDB" id="K9YR43"/>
<dbReference type="Gene3D" id="2.60.40.420">
    <property type="entry name" value="Cupredoxins - blue copper proteins"/>
    <property type="match status" value="1"/>
</dbReference>
<dbReference type="OrthoDB" id="9781261at2"/>
<evidence type="ECO:0000256" key="13">
    <source>
        <dbReference type="ARBA" id="ARBA00047816"/>
    </source>
</evidence>